<dbReference type="GO" id="GO:0016887">
    <property type="term" value="F:ATP hydrolysis activity"/>
    <property type="evidence" value="ECO:0007669"/>
    <property type="project" value="TreeGrafter"/>
</dbReference>
<evidence type="ECO:0000259" key="3">
    <source>
        <dbReference type="Pfam" id="PF01656"/>
    </source>
</evidence>
<dbReference type="GO" id="GO:0005524">
    <property type="term" value="F:ATP binding"/>
    <property type="evidence" value="ECO:0007669"/>
    <property type="project" value="UniProtKB-KW"/>
</dbReference>
<evidence type="ECO:0000256" key="2">
    <source>
        <dbReference type="ARBA" id="ARBA00022840"/>
    </source>
</evidence>
<name>A0A0M9AJ05_9EURY</name>
<dbReference type="GO" id="GO:0009898">
    <property type="term" value="C:cytoplasmic side of plasma membrane"/>
    <property type="evidence" value="ECO:0007669"/>
    <property type="project" value="TreeGrafter"/>
</dbReference>
<dbReference type="Pfam" id="PF01656">
    <property type="entry name" value="CbiA"/>
    <property type="match status" value="1"/>
</dbReference>
<comment type="caution">
    <text evidence="4">The sequence shown here is derived from an EMBL/GenBank/DDBJ whole genome shotgun (WGS) entry which is preliminary data.</text>
</comment>
<dbReference type="Proteomes" id="UP000037729">
    <property type="component" value="Unassembled WGS sequence"/>
</dbReference>
<organism evidence="4 6">
    <name type="scientific">Haloarcula rubripromontorii</name>
    <dbReference type="NCBI Taxonomy" id="1705562"/>
    <lineage>
        <taxon>Archaea</taxon>
        <taxon>Methanobacteriati</taxon>
        <taxon>Methanobacteriota</taxon>
        <taxon>Stenosarchaea group</taxon>
        <taxon>Halobacteria</taxon>
        <taxon>Halobacteriales</taxon>
        <taxon>Haloarculaceae</taxon>
        <taxon>Haloarcula</taxon>
    </lineage>
</organism>
<dbReference type="InterPro" id="IPR002586">
    <property type="entry name" value="CobQ/CobB/MinD/ParA_Nub-bd_dom"/>
</dbReference>
<dbReference type="STRING" id="1705562.AMS69_17140"/>
<feature type="domain" description="CobQ/CobB/MinD/ParA nucleotide binding" evidence="3">
    <location>
        <begin position="2"/>
        <end position="76"/>
    </location>
</feature>
<dbReference type="SUPFAM" id="SSF52540">
    <property type="entry name" value="P-loop containing nucleoside triphosphate hydrolases"/>
    <property type="match status" value="1"/>
</dbReference>
<reference evidence="4 6" key="1">
    <citation type="submission" date="2015-08" db="EMBL/GenBank/DDBJ databases">
        <title>Genomes of Isolates from Cabo Rojo, PR.</title>
        <authorList>
            <person name="Sanchez-Nieves R.L."/>
            <person name="Montalvo-Rodriguez R."/>
        </authorList>
    </citation>
    <scope>NUCLEOTIDE SEQUENCE [LARGE SCALE GENOMIC DNA]</scope>
    <source>
        <strain evidence="4 6">SL3</strain>
    </source>
</reference>
<evidence type="ECO:0000313" key="5">
    <source>
        <dbReference type="EMBL" id="NLV06313.1"/>
    </source>
</evidence>
<sequence length="208" mass="21246">MLAIAGGKGGCGKTTIALGVGQALGTSTRPSLVVDTDRDMPNLHRRAGVNPTPGIADVAASAEPTAVAQRATTVQNVDVLPCQTASGAAIDNAINRLSRRDRPVVLDCPAGAGPDAARPLRGADRTVLVSAPTRQSLTDTAKTAAMARALDAPPALTVLVGSDGSVDPSALLCCPETIHVPSVSKPLESDRSRVKYVEIAAVLTKRNT</sequence>
<dbReference type="GO" id="GO:0005829">
    <property type="term" value="C:cytosol"/>
    <property type="evidence" value="ECO:0007669"/>
    <property type="project" value="TreeGrafter"/>
</dbReference>
<dbReference type="PANTHER" id="PTHR43384:SF6">
    <property type="entry name" value="SEPTUM SITE-DETERMINING PROTEIN MIND HOMOLOG, CHLOROPLASTIC"/>
    <property type="match status" value="1"/>
</dbReference>
<accession>A0A0M9AJ05</accession>
<keyword evidence="2" id="KW-0067">ATP-binding</keyword>
<dbReference type="EMBL" id="WOWB01000001">
    <property type="protein sequence ID" value="NLV06313.1"/>
    <property type="molecule type" value="Genomic_DNA"/>
</dbReference>
<dbReference type="Gene3D" id="3.40.50.300">
    <property type="entry name" value="P-loop containing nucleotide triphosphate hydrolases"/>
    <property type="match status" value="1"/>
</dbReference>
<dbReference type="GO" id="GO:0051782">
    <property type="term" value="P:negative regulation of cell division"/>
    <property type="evidence" value="ECO:0007669"/>
    <property type="project" value="TreeGrafter"/>
</dbReference>
<evidence type="ECO:0000313" key="4">
    <source>
        <dbReference type="EMBL" id="KOX91835.1"/>
    </source>
</evidence>
<dbReference type="PANTHER" id="PTHR43384">
    <property type="entry name" value="SEPTUM SITE-DETERMINING PROTEIN MIND HOMOLOG, CHLOROPLASTIC-RELATED"/>
    <property type="match status" value="1"/>
</dbReference>
<gene>
    <name evidence="4" type="ORF">AMS69_17140</name>
    <name evidence="5" type="ORF">GOC83_09255</name>
</gene>
<dbReference type="AlphaFoldDB" id="A0A0M9AJ05"/>
<protein>
    <submittedName>
        <fullName evidence="4">CDP-4-dehydro-6-deoxy-D-gulose 4-reductase</fullName>
    </submittedName>
</protein>
<dbReference type="RefSeq" id="WP_053969273.1">
    <property type="nucleotide sequence ID" value="NZ_LIUF01000006.1"/>
</dbReference>
<dbReference type="InterPro" id="IPR050625">
    <property type="entry name" value="ParA/MinD_ATPase"/>
</dbReference>
<evidence type="ECO:0000256" key="1">
    <source>
        <dbReference type="ARBA" id="ARBA00022741"/>
    </source>
</evidence>
<dbReference type="PATRIC" id="fig|1705562.3.peg.3824"/>
<keyword evidence="6" id="KW-1185">Reference proteome</keyword>
<reference evidence="5" key="2">
    <citation type="submission" date="2019-12" db="EMBL/GenBank/DDBJ databases">
        <title>The whole-genome sequencing of Haloarcula japonica strain pws8.</title>
        <authorList>
            <person name="Verma D.K."/>
            <person name="Gopal K."/>
            <person name="Prasad E.S."/>
        </authorList>
    </citation>
    <scope>NUCLEOTIDE SEQUENCE</scope>
    <source>
        <strain evidence="5">Pws8</strain>
    </source>
</reference>
<dbReference type="OrthoDB" id="238619at2157"/>
<dbReference type="EMBL" id="LIUF01000006">
    <property type="protein sequence ID" value="KOX91835.1"/>
    <property type="molecule type" value="Genomic_DNA"/>
</dbReference>
<evidence type="ECO:0000313" key="6">
    <source>
        <dbReference type="Proteomes" id="UP000037729"/>
    </source>
</evidence>
<dbReference type="Proteomes" id="UP000610611">
    <property type="component" value="Unassembled WGS sequence"/>
</dbReference>
<proteinExistence type="predicted"/>
<keyword evidence="1" id="KW-0547">Nucleotide-binding</keyword>
<dbReference type="InterPro" id="IPR027417">
    <property type="entry name" value="P-loop_NTPase"/>
</dbReference>